<name>A0ABS9BL84_9BACT</name>
<feature type="domain" description="Calcineurin-like phosphoesterase" evidence="1">
    <location>
        <begin position="70"/>
        <end position="268"/>
    </location>
</feature>
<dbReference type="Pfam" id="PF00149">
    <property type="entry name" value="Metallophos"/>
    <property type="match status" value="1"/>
</dbReference>
<dbReference type="EMBL" id="JAKEVY010000004">
    <property type="protein sequence ID" value="MCF1716431.1"/>
    <property type="molecule type" value="Genomic_DNA"/>
</dbReference>
<proteinExistence type="predicted"/>
<dbReference type="SUPFAM" id="SSF56300">
    <property type="entry name" value="Metallo-dependent phosphatases"/>
    <property type="match status" value="1"/>
</dbReference>
<evidence type="ECO:0000313" key="2">
    <source>
        <dbReference type="EMBL" id="MCF1716431.1"/>
    </source>
</evidence>
<evidence type="ECO:0000313" key="3">
    <source>
        <dbReference type="Proteomes" id="UP001200145"/>
    </source>
</evidence>
<dbReference type="Proteomes" id="UP001200145">
    <property type="component" value="Unassembled WGS sequence"/>
</dbReference>
<organism evidence="2 3">
    <name type="scientific">Flavihumibacter fluminis</name>
    <dbReference type="NCBI Taxonomy" id="2909236"/>
    <lineage>
        <taxon>Bacteria</taxon>
        <taxon>Pseudomonadati</taxon>
        <taxon>Bacteroidota</taxon>
        <taxon>Chitinophagia</taxon>
        <taxon>Chitinophagales</taxon>
        <taxon>Chitinophagaceae</taxon>
        <taxon>Flavihumibacter</taxon>
    </lineage>
</organism>
<dbReference type="InterPro" id="IPR029052">
    <property type="entry name" value="Metallo-depent_PP-like"/>
</dbReference>
<sequence>MRKIFLAIFEWIRLILQFILKKPVLWAVARFSSAPKQTNVNLALSELYRSIITEPGKMGPLVGFRPDEHPVIIFTDLHKGTRDGADDFAICEDNYLAALDYYLQRNFYYINLGDSEELWENILPNVIKYNKTNFEKEIQFANRNAFVKIFGNHDLYWGNDPLAPSFLKSIYGLPVKAFAGAVLRAELPYGHLDFFCTHGHQGDAQSDGNAFSKWFVSYIWGPLQAFLEVNTNSPSSNSNLKSLHNQYMYEWSAAQQNLVLITGHTHQPVFNSLTHLERLYLQLEEAQQNQDHQKIQEIKAEIPRRKREYDHVSHLYHTMRPSYFNAGCCCFDDGTITGLEIADGYIRLVKWSKKDGMPTRIVAEEEHLVKLSQRLSS</sequence>
<protein>
    <submittedName>
        <fullName evidence="2">Metallophosphoesterase</fullName>
    </submittedName>
</protein>
<gene>
    <name evidence="2" type="ORF">L0U88_17450</name>
</gene>
<dbReference type="Gene3D" id="3.60.21.10">
    <property type="match status" value="1"/>
</dbReference>
<dbReference type="InterPro" id="IPR004843">
    <property type="entry name" value="Calcineurin-like_PHP"/>
</dbReference>
<dbReference type="RefSeq" id="WP_234867624.1">
    <property type="nucleotide sequence ID" value="NZ_JAKEVY010000004.1"/>
</dbReference>
<evidence type="ECO:0000259" key="1">
    <source>
        <dbReference type="Pfam" id="PF00149"/>
    </source>
</evidence>
<accession>A0ABS9BL84</accession>
<reference evidence="2 3" key="1">
    <citation type="submission" date="2022-01" db="EMBL/GenBank/DDBJ databases">
        <title>Flavihumibacter sp. nov., isolated from sediment of a river.</title>
        <authorList>
            <person name="Liu H."/>
        </authorList>
    </citation>
    <scope>NUCLEOTIDE SEQUENCE [LARGE SCALE GENOMIC DNA]</scope>
    <source>
        <strain evidence="2 3">RY-1</strain>
    </source>
</reference>
<comment type="caution">
    <text evidence="2">The sequence shown here is derived from an EMBL/GenBank/DDBJ whole genome shotgun (WGS) entry which is preliminary data.</text>
</comment>
<keyword evidence="3" id="KW-1185">Reference proteome</keyword>